<evidence type="ECO:0000313" key="2">
    <source>
        <dbReference type="EMBL" id="OIT22514.1"/>
    </source>
</evidence>
<comment type="caution">
    <text evidence="2">The sequence shown here is derived from an EMBL/GenBank/DDBJ whole genome shotgun (WGS) entry which is preliminary data.</text>
</comment>
<gene>
    <name evidence="2" type="ORF">A4A49_56959</name>
</gene>
<dbReference type="AlphaFoldDB" id="A0A1J6JXL8"/>
<sequence length="75" mass="8085">LIVTKEKILLTTSPFPNMVTSTSGVPCEQHHANTSTVINKGLSPFNLITPFTLISPFTATLLSTLMGYIVATNIH</sequence>
<feature type="transmembrane region" description="Helical" evidence="1">
    <location>
        <begin position="47"/>
        <end position="71"/>
    </location>
</feature>
<keyword evidence="1" id="KW-1133">Transmembrane helix</keyword>
<evidence type="ECO:0000256" key="1">
    <source>
        <dbReference type="SAM" id="Phobius"/>
    </source>
</evidence>
<keyword evidence="3" id="KW-1185">Reference proteome</keyword>
<feature type="non-terminal residue" evidence="2">
    <location>
        <position position="75"/>
    </location>
</feature>
<feature type="non-terminal residue" evidence="2">
    <location>
        <position position="1"/>
    </location>
</feature>
<evidence type="ECO:0000313" key="3">
    <source>
        <dbReference type="Proteomes" id="UP000187609"/>
    </source>
</evidence>
<accession>A0A1J6JXL8</accession>
<keyword evidence="1" id="KW-0812">Transmembrane</keyword>
<dbReference type="Proteomes" id="UP000187609">
    <property type="component" value="Unassembled WGS sequence"/>
</dbReference>
<dbReference type="EMBL" id="MJEQ01003636">
    <property type="protein sequence ID" value="OIT22514.1"/>
    <property type="molecule type" value="Genomic_DNA"/>
</dbReference>
<name>A0A1J6JXL8_NICAT</name>
<organism evidence="2 3">
    <name type="scientific">Nicotiana attenuata</name>
    <name type="common">Coyote tobacco</name>
    <dbReference type="NCBI Taxonomy" id="49451"/>
    <lineage>
        <taxon>Eukaryota</taxon>
        <taxon>Viridiplantae</taxon>
        <taxon>Streptophyta</taxon>
        <taxon>Embryophyta</taxon>
        <taxon>Tracheophyta</taxon>
        <taxon>Spermatophyta</taxon>
        <taxon>Magnoliopsida</taxon>
        <taxon>eudicotyledons</taxon>
        <taxon>Gunneridae</taxon>
        <taxon>Pentapetalae</taxon>
        <taxon>asterids</taxon>
        <taxon>lamiids</taxon>
        <taxon>Solanales</taxon>
        <taxon>Solanaceae</taxon>
        <taxon>Nicotianoideae</taxon>
        <taxon>Nicotianeae</taxon>
        <taxon>Nicotiana</taxon>
    </lineage>
</organism>
<reference evidence="2" key="1">
    <citation type="submission" date="2016-11" db="EMBL/GenBank/DDBJ databases">
        <title>The genome of Nicotiana attenuata.</title>
        <authorList>
            <person name="Xu S."/>
            <person name="Brockmoeller T."/>
            <person name="Gaquerel E."/>
            <person name="Navarro A."/>
            <person name="Kuhl H."/>
            <person name="Gase K."/>
            <person name="Ling Z."/>
            <person name="Zhou W."/>
            <person name="Kreitzer C."/>
            <person name="Stanke M."/>
            <person name="Tang H."/>
            <person name="Lyons E."/>
            <person name="Pandey P."/>
            <person name="Pandey S.P."/>
            <person name="Timmermann B."/>
            <person name="Baldwin I.T."/>
        </authorList>
    </citation>
    <scope>NUCLEOTIDE SEQUENCE [LARGE SCALE GENOMIC DNA]</scope>
    <source>
        <strain evidence="2">UT</strain>
    </source>
</reference>
<protein>
    <submittedName>
        <fullName evidence="2">Uncharacterized protein</fullName>
    </submittedName>
</protein>
<proteinExistence type="predicted"/>
<keyword evidence="1" id="KW-0472">Membrane</keyword>